<dbReference type="OrthoDB" id="3928002at2759"/>
<organism evidence="1 2">
    <name type="scientific">Aulographum hederae CBS 113979</name>
    <dbReference type="NCBI Taxonomy" id="1176131"/>
    <lineage>
        <taxon>Eukaryota</taxon>
        <taxon>Fungi</taxon>
        <taxon>Dikarya</taxon>
        <taxon>Ascomycota</taxon>
        <taxon>Pezizomycotina</taxon>
        <taxon>Dothideomycetes</taxon>
        <taxon>Pleosporomycetidae</taxon>
        <taxon>Aulographales</taxon>
        <taxon>Aulographaceae</taxon>
    </lineage>
</organism>
<protein>
    <submittedName>
        <fullName evidence="1">Uncharacterized protein</fullName>
    </submittedName>
</protein>
<dbReference type="AlphaFoldDB" id="A0A6G1GPM4"/>
<dbReference type="EMBL" id="ML977181">
    <property type="protein sequence ID" value="KAF1982707.1"/>
    <property type="molecule type" value="Genomic_DNA"/>
</dbReference>
<proteinExistence type="predicted"/>
<dbReference type="PANTHER" id="PTHR38049">
    <property type="entry name" value="RICIN B LECTIN DOMAIN-CONTAINING PROTEIN"/>
    <property type="match status" value="1"/>
</dbReference>
<dbReference type="PANTHER" id="PTHR38049:SF2">
    <property type="entry name" value="RICIN B LECTIN DOMAIN-CONTAINING PROTEIN"/>
    <property type="match status" value="1"/>
</dbReference>
<dbReference type="Proteomes" id="UP000800041">
    <property type="component" value="Unassembled WGS sequence"/>
</dbReference>
<name>A0A6G1GPM4_9PEZI</name>
<accession>A0A6G1GPM4</accession>
<sequence>MPLGIITAIAACPAIIGTTEAVRQGQKQNAKEKHRGLKSNLFVSCRVNSKQGKMIDGAQVVLCQDKLWLALPTVGDPLPPSESEDHPFAGYFLPFPDQPWGRAGEGLVSTISNSPPLLNWIYVDRQTHEVKYGLRGVADPHVVGPWDCTKVEKRLTLEGWEGFVAVRYAPGEWALYFDRDDDGLGGILEPKVKRLEVELVRREMRTPRVEREDVMADGTEEKQG</sequence>
<reference evidence="1" key="1">
    <citation type="journal article" date="2020" name="Stud. Mycol.">
        <title>101 Dothideomycetes genomes: a test case for predicting lifestyles and emergence of pathogens.</title>
        <authorList>
            <person name="Haridas S."/>
            <person name="Albert R."/>
            <person name="Binder M."/>
            <person name="Bloem J."/>
            <person name="Labutti K."/>
            <person name="Salamov A."/>
            <person name="Andreopoulos B."/>
            <person name="Baker S."/>
            <person name="Barry K."/>
            <person name="Bills G."/>
            <person name="Bluhm B."/>
            <person name="Cannon C."/>
            <person name="Castanera R."/>
            <person name="Culley D."/>
            <person name="Daum C."/>
            <person name="Ezra D."/>
            <person name="Gonzalez J."/>
            <person name="Henrissat B."/>
            <person name="Kuo A."/>
            <person name="Liang C."/>
            <person name="Lipzen A."/>
            <person name="Lutzoni F."/>
            <person name="Magnuson J."/>
            <person name="Mondo S."/>
            <person name="Nolan M."/>
            <person name="Ohm R."/>
            <person name="Pangilinan J."/>
            <person name="Park H.-J."/>
            <person name="Ramirez L."/>
            <person name="Alfaro M."/>
            <person name="Sun H."/>
            <person name="Tritt A."/>
            <person name="Yoshinaga Y."/>
            <person name="Zwiers L.-H."/>
            <person name="Turgeon B."/>
            <person name="Goodwin S."/>
            <person name="Spatafora J."/>
            <person name="Crous P."/>
            <person name="Grigoriev I."/>
        </authorList>
    </citation>
    <scope>NUCLEOTIDE SEQUENCE</scope>
    <source>
        <strain evidence="1">CBS 113979</strain>
    </source>
</reference>
<evidence type="ECO:0000313" key="1">
    <source>
        <dbReference type="EMBL" id="KAF1982707.1"/>
    </source>
</evidence>
<evidence type="ECO:0000313" key="2">
    <source>
        <dbReference type="Proteomes" id="UP000800041"/>
    </source>
</evidence>
<gene>
    <name evidence="1" type="ORF">K402DRAFT_466501</name>
</gene>
<keyword evidence="2" id="KW-1185">Reference proteome</keyword>